<evidence type="ECO:0000313" key="4">
    <source>
        <dbReference type="Proteomes" id="UP000323632"/>
    </source>
</evidence>
<name>A0A5M6CQL2_9BACT</name>
<dbReference type="AlphaFoldDB" id="A0A5M6CQL2"/>
<dbReference type="NCBIfam" id="TIGR04183">
    <property type="entry name" value="Por_Secre_tail"/>
    <property type="match status" value="1"/>
</dbReference>
<dbReference type="Pfam" id="PF18962">
    <property type="entry name" value="Por_Secre_tail"/>
    <property type="match status" value="1"/>
</dbReference>
<feature type="signal peptide" evidence="1">
    <location>
        <begin position="1"/>
        <end position="26"/>
    </location>
</feature>
<reference evidence="3 4" key="1">
    <citation type="submission" date="2019-09" db="EMBL/GenBank/DDBJ databases">
        <title>Genome sequence and assembly of Taibaiella sp.</title>
        <authorList>
            <person name="Chhetri G."/>
        </authorList>
    </citation>
    <scope>NUCLEOTIDE SEQUENCE [LARGE SCALE GENOMIC DNA]</scope>
    <source>
        <strain evidence="3 4">KVB11</strain>
    </source>
</reference>
<proteinExistence type="predicted"/>
<evidence type="ECO:0000256" key="1">
    <source>
        <dbReference type="SAM" id="SignalP"/>
    </source>
</evidence>
<comment type="caution">
    <text evidence="3">The sequence shown here is derived from an EMBL/GenBank/DDBJ whole genome shotgun (WGS) entry which is preliminary data.</text>
</comment>
<sequence>MKIIYKLSLLLSMILLAELSSVSVSAQQGGEKTLISNQDRTLTVYPIPANNRVNVRLSSALRQEVDKVEIVNLIGRKLTEQVIIDNNTTEITFNDLGDFPEGIYMVMARDKSGKIIQSSKLVINR</sequence>
<keyword evidence="4" id="KW-1185">Reference proteome</keyword>
<dbReference type="RefSeq" id="WP_150031246.1">
    <property type="nucleotide sequence ID" value="NZ_VWSH01000001.1"/>
</dbReference>
<dbReference type="InterPro" id="IPR026444">
    <property type="entry name" value="Secre_tail"/>
</dbReference>
<organism evidence="3 4">
    <name type="scientific">Taibaiella lutea</name>
    <dbReference type="NCBI Taxonomy" id="2608001"/>
    <lineage>
        <taxon>Bacteria</taxon>
        <taxon>Pseudomonadati</taxon>
        <taxon>Bacteroidota</taxon>
        <taxon>Chitinophagia</taxon>
        <taxon>Chitinophagales</taxon>
        <taxon>Chitinophagaceae</taxon>
        <taxon>Taibaiella</taxon>
    </lineage>
</organism>
<keyword evidence="1" id="KW-0732">Signal</keyword>
<dbReference type="EMBL" id="VWSH01000001">
    <property type="protein sequence ID" value="KAA5536670.1"/>
    <property type="molecule type" value="Genomic_DNA"/>
</dbReference>
<feature type="domain" description="Secretion system C-terminal sorting" evidence="2">
    <location>
        <begin position="44"/>
        <end position="123"/>
    </location>
</feature>
<protein>
    <submittedName>
        <fullName evidence="3">T9SS type A sorting domain-containing protein</fullName>
    </submittedName>
</protein>
<feature type="chain" id="PRO_5024342953" evidence="1">
    <location>
        <begin position="27"/>
        <end position="125"/>
    </location>
</feature>
<evidence type="ECO:0000313" key="3">
    <source>
        <dbReference type="EMBL" id="KAA5536670.1"/>
    </source>
</evidence>
<gene>
    <name evidence="3" type="ORF">F0919_03080</name>
</gene>
<accession>A0A5M6CQL2</accession>
<dbReference type="Proteomes" id="UP000323632">
    <property type="component" value="Unassembled WGS sequence"/>
</dbReference>
<evidence type="ECO:0000259" key="2">
    <source>
        <dbReference type="Pfam" id="PF18962"/>
    </source>
</evidence>